<evidence type="ECO:0000256" key="2">
    <source>
        <dbReference type="ARBA" id="ARBA00007868"/>
    </source>
</evidence>
<dbReference type="EC" id="2.4.1.182" evidence="3 11"/>
<keyword evidence="8 11" id="KW-0808">Transferase</keyword>
<evidence type="ECO:0000313" key="13">
    <source>
        <dbReference type="Proteomes" id="UP000294980"/>
    </source>
</evidence>
<keyword evidence="9 11" id="KW-0443">Lipid metabolism</keyword>
<accession>A0A4R2KSY5</accession>
<comment type="similarity">
    <text evidence="2 11">Belongs to the LpxB family.</text>
</comment>
<proteinExistence type="inferred from homology"/>
<evidence type="ECO:0000256" key="8">
    <source>
        <dbReference type="ARBA" id="ARBA00022679"/>
    </source>
</evidence>
<sequence length="384" mass="41223">MSSPLLRVAMVAGEASGDILGARSIAALRDRFGEIEVTGIGGPLMQAEGMQSLFPMERLSVMGFVDPLLRLPELLRIRRDLFHHFYRQPPDFFLGIDAPDFNLGLARRLRREGIATAHLVSPSIWAWRAGRIHRISKAVDLMLCLFPFEVPLYQRAGVAARCVGHPLAQSLTPADGMRRSALRLELGIPEGTPVLGLLPGSRASEVTHIGPAFVQAAQRLGRDLPMLKVLVAASDAERLAQISALLPDAETLPVSLLEGRSRDVMSVADALLVASGTATLEAALLDAPMVVGYRMQPLSWALVSRLVRTPYAALPNILSGRAVVPECIQGAMTTDALTAGLLPLFAPGGGQAQRAAFAKIRASLAVDFGLAFTQAVQERLLQRG</sequence>
<dbReference type="InterPro" id="IPR003835">
    <property type="entry name" value="Glyco_trans_19"/>
</dbReference>
<dbReference type="PANTHER" id="PTHR30372">
    <property type="entry name" value="LIPID-A-DISACCHARIDE SYNTHASE"/>
    <property type="match status" value="1"/>
</dbReference>
<dbReference type="UniPathway" id="UPA00973"/>
<evidence type="ECO:0000256" key="6">
    <source>
        <dbReference type="ARBA" id="ARBA00022556"/>
    </source>
</evidence>
<evidence type="ECO:0000256" key="11">
    <source>
        <dbReference type="HAMAP-Rule" id="MF_00392"/>
    </source>
</evidence>
<evidence type="ECO:0000313" key="12">
    <source>
        <dbReference type="EMBL" id="TCO75912.1"/>
    </source>
</evidence>
<evidence type="ECO:0000256" key="9">
    <source>
        <dbReference type="ARBA" id="ARBA00023098"/>
    </source>
</evidence>
<dbReference type="SUPFAM" id="SSF53756">
    <property type="entry name" value="UDP-Glycosyltransferase/glycogen phosphorylase"/>
    <property type="match status" value="1"/>
</dbReference>
<dbReference type="HAMAP" id="MF_00392">
    <property type="entry name" value="LpxB"/>
    <property type="match status" value="1"/>
</dbReference>
<evidence type="ECO:0000256" key="1">
    <source>
        <dbReference type="ARBA" id="ARBA00002056"/>
    </source>
</evidence>
<reference evidence="12 13" key="1">
    <citation type="submission" date="2019-03" db="EMBL/GenBank/DDBJ databases">
        <title>Genomic Encyclopedia of Type Strains, Phase IV (KMG-IV): sequencing the most valuable type-strain genomes for metagenomic binning, comparative biology and taxonomic classification.</title>
        <authorList>
            <person name="Goeker M."/>
        </authorList>
    </citation>
    <scope>NUCLEOTIDE SEQUENCE [LARGE SCALE GENOMIC DNA]</scope>
    <source>
        <strain evidence="12 13">DSM 23344</strain>
    </source>
</reference>
<dbReference type="AlphaFoldDB" id="A0A4R2KSY5"/>
<dbReference type="GO" id="GO:0009245">
    <property type="term" value="P:lipid A biosynthetic process"/>
    <property type="evidence" value="ECO:0007669"/>
    <property type="project" value="UniProtKB-UniRule"/>
</dbReference>
<dbReference type="Pfam" id="PF02684">
    <property type="entry name" value="LpxB"/>
    <property type="match status" value="1"/>
</dbReference>
<keyword evidence="6 11" id="KW-0441">Lipid A biosynthesis</keyword>
<comment type="catalytic activity">
    <reaction evidence="10 11">
        <text>a lipid X + a UDP-2-N,3-O-bis[(3R)-3-hydroxyacyl]-alpha-D-glucosamine = a lipid A disaccharide + UDP + H(+)</text>
        <dbReference type="Rhea" id="RHEA:67828"/>
        <dbReference type="ChEBI" id="CHEBI:15378"/>
        <dbReference type="ChEBI" id="CHEBI:58223"/>
        <dbReference type="ChEBI" id="CHEBI:137748"/>
        <dbReference type="ChEBI" id="CHEBI:176338"/>
        <dbReference type="ChEBI" id="CHEBI:176343"/>
        <dbReference type="EC" id="2.4.1.182"/>
    </reaction>
</comment>
<comment type="pathway">
    <text evidence="11">Bacterial outer membrane biogenesis; LPS lipid A biosynthesis.</text>
</comment>
<dbReference type="OrthoDB" id="9801642at2"/>
<protein>
    <recommendedName>
        <fullName evidence="4 11">Lipid-A-disaccharide synthase</fullName>
        <ecNumber evidence="3 11">2.4.1.182</ecNumber>
    </recommendedName>
</protein>
<dbReference type="GO" id="GO:0008915">
    <property type="term" value="F:lipid-A-disaccharide synthase activity"/>
    <property type="evidence" value="ECO:0007669"/>
    <property type="project" value="UniProtKB-UniRule"/>
</dbReference>
<keyword evidence="13" id="KW-1185">Reference proteome</keyword>
<dbReference type="RefSeq" id="WP_117315929.1">
    <property type="nucleotide sequence ID" value="NZ_QQSW01000005.1"/>
</dbReference>
<name>A0A4R2KSY5_9GAMM</name>
<evidence type="ECO:0000256" key="7">
    <source>
        <dbReference type="ARBA" id="ARBA00022676"/>
    </source>
</evidence>
<evidence type="ECO:0000256" key="3">
    <source>
        <dbReference type="ARBA" id="ARBA00012687"/>
    </source>
</evidence>
<comment type="function">
    <text evidence="1 11">Condensation of UDP-2,3-diacylglucosamine and 2,3-diacylglucosamine-1-phosphate to form lipid A disaccharide, a precursor of lipid A, a phosphorylated glycolipid that anchors the lipopolysaccharide to the outer membrane of the cell.</text>
</comment>
<dbReference type="Proteomes" id="UP000294980">
    <property type="component" value="Unassembled WGS sequence"/>
</dbReference>
<dbReference type="GO" id="GO:0016020">
    <property type="term" value="C:membrane"/>
    <property type="evidence" value="ECO:0007669"/>
    <property type="project" value="GOC"/>
</dbReference>
<dbReference type="PANTHER" id="PTHR30372:SF4">
    <property type="entry name" value="LIPID-A-DISACCHARIDE SYNTHASE, MITOCHONDRIAL-RELATED"/>
    <property type="match status" value="1"/>
</dbReference>
<dbReference type="GO" id="GO:0005543">
    <property type="term" value="F:phospholipid binding"/>
    <property type="evidence" value="ECO:0007669"/>
    <property type="project" value="TreeGrafter"/>
</dbReference>
<dbReference type="EMBL" id="SLWX01000006">
    <property type="protein sequence ID" value="TCO75912.1"/>
    <property type="molecule type" value="Genomic_DNA"/>
</dbReference>
<evidence type="ECO:0000256" key="10">
    <source>
        <dbReference type="ARBA" id="ARBA00048975"/>
    </source>
</evidence>
<gene>
    <name evidence="11" type="primary">lpxB</name>
    <name evidence="12" type="ORF">EV688_106103</name>
</gene>
<comment type="caution">
    <text evidence="12">The sequence shown here is derived from an EMBL/GenBank/DDBJ whole genome shotgun (WGS) entry which is preliminary data.</text>
</comment>
<dbReference type="NCBIfam" id="TIGR00215">
    <property type="entry name" value="lpxB"/>
    <property type="match status" value="1"/>
</dbReference>
<evidence type="ECO:0000256" key="5">
    <source>
        <dbReference type="ARBA" id="ARBA00022516"/>
    </source>
</evidence>
<organism evidence="12 13">
    <name type="scientific">Chromatocurvus halotolerans</name>
    <dbReference type="NCBI Taxonomy" id="1132028"/>
    <lineage>
        <taxon>Bacteria</taxon>
        <taxon>Pseudomonadati</taxon>
        <taxon>Pseudomonadota</taxon>
        <taxon>Gammaproteobacteria</taxon>
        <taxon>Cellvibrionales</taxon>
        <taxon>Halieaceae</taxon>
        <taxon>Chromatocurvus</taxon>
    </lineage>
</organism>
<keyword evidence="7 11" id="KW-0328">Glycosyltransferase</keyword>
<evidence type="ECO:0000256" key="4">
    <source>
        <dbReference type="ARBA" id="ARBA00020902"/>
    </source>
</evidence>
<keyword evidence="5 11" id="KW-0444">Lipid biosynthesis</keyword>